<dbReference type="GO" id="GO:0031411">
    <property type="term" value="C:gas vesicle"/>
    <property type="evidence" value="ECO:0007669"/>
    <property type="project" value="UniProtKB-SubCell"/>
</dbReference>
<keyword evidence="5" id="KW-1185">Reference proteome</keyword>
<evidence type="ECO:0000313" key="5">
    <source>
        <dbReference type="Proteomes" id="UP000242310"/>
    </source>
</evidence>
<sequence length="273" mass="31711">MSELIYVYGFVLYDHAGEEENEIPDLYDEYSLTFLHGGNVAAVYSVVASEDFGEESFQTNVQNLEWLERFAKRHHHILNRLHQKYQILPLNFGTIYKGIDRLKQKLKDEHNRLYEAVQLIQGKDEWSVKVYADMETIASQPTFTTPLIEEKQQEIENMPRGRQYIEKKRLNKTIAEEAERYVNGAADQMHEALKQISIETDAREVWSKQVTGRTDEMKWNGGYLISRADRNIFVETVQAYEKEFPSAIVVEVSGPWPAYHFVPKQGQEDTNGA</sequence>
<comment type="subcellular location">
    <subcellularLocation>
        <location evidence="2">Gas vesicle</location>
    </subcellularLocation>
</comment>
<name>A0A2P8HLI8_9BACI</name>
<dbReference type="InterPro" id="IPR009430">
    <property type="entry name" value="GvpL/GvpF"/>
</dbReference>
<comment type="similarity">
    <text evidence="3">Belongs to the gas vesicle GvpF/GvpL family.</text>
</comment>
<keyword evidence="1" id="KW-0304">Gas vesicle</keyword>
<reference evidence="4 5" key="1">
    <citation type="submission" date="2018-03" db="EMBL/GenBank/DDBJ databases">
        <title>Genomic Encyclopedia of Type Strains, Phase III (KMG-III): the genomes of soil and plant-associated and newly described type strains.</title>
        <authorList>
            <person name="Whitman W."/>
        </authorList>
    </citation>
    <scope>NUCLEOTIDE SEQUENCE [LARGE SCALE GENOMIC DNA]</scope>
    <source>
        <strain evidence="4 5">CGMCC 1.07653</strain>
    </source>
</reference>
<dbReference type="PANTHER" id="PTHR36852">
    <property type="entry name" value="PROTEIN GVPL 2"/>
    <property type="match status" value="1"/>
</dbReference>
<evidence type="ECO:0000256" key="2">
    <source>
        <dbReference type="ARBA" id="ARBA00035108"/>
    </source>
</evidence>
<proteinExistence type="inferred from homology"/>
<dbReference type="PANTHER" id="PTHR36852:SF1">
    <property type="entry name" value="PROTEIN GVPL 2"/>
    <property type="match status" value="1"/>
</dbReference>
<dbReference type="Proteomes" id="UP000242310">
    <property type="component" value="Unassembled WGS sequence"/>
</dbReference>
<organism evidence="4 5">
    <name type="scientific">Salsuginibacillus halophilus</name>
    <dbReference type="NCBI Taxonomy" id="517424"/>
    <lineage>
        <taxon>Bacteria</taxon>
        <taxon>Bacillati</taxon>
        <taxon>Bacillota</taxon>
        <taxon>Bacilli</taxon>
        <taxon>Bacillales</taxon>
        <taxon>Bacillaceae</taxon>
        <taxon>Salsuginibacillus</taxon>
    </lineage>
</organism>
<evidence type="ECO:0000256" key="3">
    <source>
        <dbReference type="ARBA" id="ARBA00035643"/>
    </source>
</evidence>
<dbReference type="GO" id="GO:0031412">
    <property type="term" value="P:gas vesicle organization"/>
    <property type="evidence" value="ECO:0007669"/>
    <property type="project" value="InterPro"/>
</dbReference>
<comment type="caution">
    <text evidence="4">The sequence shown here is derived from an EMBL/GenBank/DDBJ whole genome shotgun (WGS) entry which is preliminary data.</text>
</comment>
<dbReference type="OrthoDB" id="146444at2"/>
<dbReference type="EMBL" id="PYAV01000005">
    <property type="protein sequence ID" value="PSL47084.1"/>
    <property type="molecule type" value="Genomic_DNA"/>
</dbReference>
<gene>
    <name evidence="4" type="ORF">B0H94_105240</name>
</gene>
<dbReference type="RefSeq" id="WP_106588399.1">
    <property type="nucleotide sequence ID" value="NZ_PYAV01000005.1"/>
</dbReference>
<evidence type="ECO:0000313" key="4">
    <source>
        <dbReference type="EMBL" id="PSL47084.1"/>
    </source>
</evidence>
<protein>
    <submittedName>
        <fullName evidence="4">Gas vesicle protein GvpL/GvpF</fullName>
    </submittedName>
</protein>
<dbReference type="AlphaFoldDB" id="A0A2P8HLI8"/>
<evidence type="ECO:0000256" key="1">
    <source>
        <dbReference type="ARBA" id="ARBA00022987"/>
    </source>
</evidence>
<accession>A0A2P8HLI8</accession>
<dbReference type="Pfam" id="PF06386">
    <property type="entry name" value="GvpL_GvpF"/>
    <property type="match status" value="1"/>
</dbReference>